<dbReference type="RefSeq" id="WP_290264467.1">
    <property type="nucleotide sequence ID" value="NZ_JAUFQG010000006.1"/>
</dbReference>
<dbReference type="GO" id="GO:0016787">
    <property type="term" value="F:hydrolase activity"/>
    <property type="evidence" value="ECO:0007669"/>
    <property type="project" value="UniProtKB-KW"/>
</dbReference>
<dbReference type="InterPro" id="IPR050266">
    <property type="entry name" value="AB_hydrolase_sf"/>
</dbReference>
<organism evidence="2 3">
    <name type="scientific">Simiduia curdlanivorans</name>
    <dbReference type="NCBI Taxonomy" id="1492769"/>
    <lineage>
        <taxon>Bacteria</taxon>
        <taxon>Pseudomonadati</taxon>
        <taxon>Pseudomonadota</taxon>
        <taxon>Gammaproteobacteria</taxon>
        <taxon>Cellvibrionales</taxon>
        <taxon>Cellvibrionaceae</taxon>
        <taxon>Simiduia</taxon>
    </lineage>
</organism>
<reference evidence="3" key="1">
    <citation type="journal article" date="2019" name="Int. J. Syst. Evol. Microbiol.">
        <title>The Global Catalogue of Microorganisms (GCM) 10K type strain sequencing project: providing services to taxonomists for standard genome sequencing and annotation.</title>
        <authorList>
            <consortium name="The Broad Institute Genomics Platform"/>
            <consortium name="The Broad Institute Genome Sequencing Center for Infectious Disease"/>
            <person name="Wu L."/>
            <person name="Ma J."/>
        </authorList>
    </citation>
    <scope>NUCLEOTIDE SEQUENCE [LARGE SCALE GENOMIC DNA]</scope>
    <source>
        <strain evidence="3">CECT 8570</strain>
    </source>
</reference>
<accession>A0ABV8UYE9</accession>
<dbReference type="InterPro" id="IPR022742">
    <property type="entry name" value="Hydrolase_4"/>
</dbReference>
<name>A0ABV8UYE9_9GAMM</name>
<sequence length="302" mass="33187">MNLDKLSPLLGLLALMLLSQLTLAVSLQEQTVAMDDGHRLMLYSKSAPQPWGSILLVHGRTWSALPDFDLVTEAEDLSMMNALAAKGLAVYAIDLRGYGKSERDSSGWNTPTRAAKDLATTLDFIHNKHPDLGATTLFGWSNGSLVAMLTAQLYPNKVERLVLYGFPLDTIAAGKTPTQPPRLATTAAAAAEDFILPGTISKSAVEAYVKAALMADPIRTDWRALEQWNQLDATKLTRPTLLLQAESDPYMNLNADAELFKKIAAKDKQWLILGNADHAALLETSRFKLYHAVVSFMQYRDN</sequence>
<protein>
    <submittedName>
        <fullName evidence="2">Alpha/beta hydrolase</fullName>
    </submittedName>
</protein>
<evidence type="ECO:0000313" key="2">
    <source>
        <dbReference type="EMBL" id="MFC4360711.1"/>
    </source>
</evidence>
<evidence type="ECO:0000313" key="3">
    <source>
        <dbReference type="Proteomes" id="UP001595840"/>
    </source>
</evidence>
<dbReference type="EMBL" id="JBHSCX010000001">
    <property type="protein sequence ID" value="MFC4360711.1"/>
    <property type="molecule type" value="Genomic_DNA"/>
</dbReference>
<dbReference type="InterPro" id="IPR029058">
    <property type="entry name" value="AB_hydrolase_fold"/>
</dbReference>
<dbReference type="Pfam" id="PF12146">
    <property type="entry name" value="Hydrolase_4"/>
    <property type="match status" value="1"/>
</dbReference>
<keyword evidence="3" id="KW-1185">Reference proteome</keyword>
<dbReference type="Proteomes" id="UP001595840">
    <property type="component" value="Unassembled WGS sequence"/>
</dbReference>
<feature type="domain" description="Serine aminopeptidase S33" evidence="1">
    <location>
        <begin position="79"/>
        <end position="284"/>
    </location>
</feature>
<gene>
    <name evidence="2" type="ORF">ACFOX3_00285</name>
</gene>
<dbReference type="PANTHER" id="PTHR43798">
    <property type="entry name" value="MONOACYLGLYCEROL LIPASE"/>
    <property type="match status" value="1"/>
</dbReference>
<keyword evidence="2" id="KW-0378">Hydrolase</keyword>
<dbReference type="PANTHER" id="PTHR43798:SF33">
    <property type="entry name" value="HYDROLASE, PUTATIVE (AFU_ORTHOLOGUE AFUA_2G14860)-RELATED"/>
    <property type="match status" value="1"/>
</dbReference>
<dbReference type="Gene3D" id="3.40.50.1820">
    <property type="entry name" value="alpha/beta hydrolase"/>
    <property type="match status" value="1"/>
</dbReference>
<comment type="caution">
    <text evidence="2">The sequence shown here is derived from an EMBL/GenBank/DDBJ whole genome shotgun (WGS) entry which is preliminary data.</text>
</comment>
<proteinExistence type="predicted"/>
<evidence type="ECO:0000259" key="1">
    <source>
        <dbReference type="Pfam" id="PF12146"/>
    </source>
</evidence>
<dbReference type="SUPFAM" id="SSF53474">
    <property type="entry name" value="alpha/beta-Hydrolases"/>
    <property type="match status" value="1"/>
</dbReference>